<dbReference type="FunFam" id="3.10.250.10:FF:000011">
    <property type="entry name" value="Scavenger receptor class A member 5"/>
    <property type="match status" value="1"/>
</dbReference>
<feature type="disulfide bond" evidence="5">
    <location>
        <begin position="331"/>
        <end position="341"/>
    </location>
</feature>
<dbReference type="InterPro" id="IPR001190">
    <property type="entry name" value="SRCR"/>
</dbReference>
<feature type="disulfide bond" evidence="5">
    <location>
        <begin position="222"/>
        <end position="232"/>
    </location>
</feature>
<dbReference type="PROSITE" id="PS00420">
    <property type="entry name" value="SRCR_1"/>
    <property type="match status" value="2"/>
</dbReference>
<feature type="transmembrane region" description="Helical" evidence="6">
    <location>
        <begin position="484"/>
        <end position="510"/>
    </location>
</feature>
<accession>A0A7M7N8M4</accession>
<feature type="domain" description="SRCR" evidence="8">
    <location>
        <begin position="35"/>
        <end position="141"/>
    </location>
</feature>
<dbReference type="Proteomes" id="UP000007110">
    <property type="component" value="Unassembled WGS sequence"/>
</dbReference>
<evidence type="ECO:0000256" key="4">
    <source>
        <dbReference type="ARBA" id="ARBA00023180"/>
    </source>
</evidence>
<dbReference type="InterPro" id="IPR053243">
    <property type="entry name" value="SJ_maturation_regulator"/>
</dbReference>
<evidence type="ECO:0000313" key="10">
    <source>
        <dbReference type="Proteomes" id="UP000007110"/>
    </source>
</evidence>
<dbReference type="Gene3D" id="3.10.250.10">
    <property type="entry name" value="SRCR-like domain"/>
    <property type="match status" value="4"/>
</dbReference>
<keyword evidence="6" id="KW-1133">Transmembrane helix</keyword>
<organism evidence="9 10">
    <name type="scientific">Strongylocentrotus purpuratus</name>
    <name type="common">Purple sea urchin</name>
    <dbReference type="NCBI Taxonomy" id="7668"/>
    <lineage>
        <taxon>Eukaryota</taxon>
        <taxon>Metazoa</taxon>
        <taxon>Echinodermata</taxon>
        <taxon>Eleutherozoa</taxon>
        <taxon>Echinozoa</taxon>
        <taxon>Echinoidea</taxon>
        <taxon>Euechinoidea</taxon>
        <taxon>Echinacea</taxon>
        <taxon>Camarodonta</taxon>
        <taxon>Echinidea</taxon>
        <taxon>Strongylocentrotidae</taxon>
        <taxon>Strongylocentrotus</taxon>
    </lineage>
</organism>
<feature type="domain" description="SRCR" evidence="8">
    <location>
        <begin position="148"/>
        <end position="254"/>
    </location>
</feature>
<dbReference type="InterPro" id="IPR036772">
    <property type="entry name" value="SRCR-like_dom_sf"/>
</dbReference>
<evidence type="ECO:0000313" key="9">
    <source>
        <dbReference type="EnsemblMetazoa" id="XP_030832918"/>
    </source>
</evidence>
<protein>
    <recommendedName>
        <fullName evidence="8">SRCR domain-containing protein</fullName>
    </recommendedName>
</protein>
<dbReference type="PRINTS" id="PR00258">
    <property type="entry name" value="SPERACTRCPTR"/>
</dbReference>
<dbReference type="InParanoid" id="A0A7M7N8M4"/>
<dbReference type="FunCoup" id="A0A7M7N8M4">
    <property type="interactions" value="10"/>
</dbReference>
<reference evidence="10" key="1">
    <citation type="submission" date="2015-02" db="EMBL/GenBank/DDBJ databases">
        <title>Genome sequencing for Strongylocentrotus purpuratus.</title>
        <authorList>
            <person name="Murali S."/>
            <person name="Liu Y."/>
            <person name="Vee V."/>
            <person name="English A."/>
            <person name="Wang M."/>
            <person name="Skinner E."/>
            <person name="Han Y."/>
            <person name="Muzny D.M."/>
            <person name="Worley K.C."/>
            <person name="Gibbs R.A."/>
        </authorList>
    </citation>
    <scope>NUCLEOTIDE SEQUENCE</scope>
</reference>
<dbReference type="PANTHER" id="PTHR47653">
    <property type="entry name" value="PROTEIN BARK BEETLE"/>
    <property type="match status" value="1"/>
</dbReference>
<evidence type="ECO:0000256" key="1">
    <source>
        <dbReference type="ARBA" id="ARBA00022729"/>
    </source>
</evidence>
<evidence type="ECO:0000256" key="3">
    <source>
        <dbReference type="ARBA" id="ARBA00023157"/>
    </source>
</evidence>
<evidence type="ECO:0000259" key="8">
    <source>
        <dbReference type="PROSITE" id="PS50287"/>
    </source>
</evidence>
<dbReference type="OrthoDB" id="536948at2759"/>
<keyword evidence="10" id="KW-1185">Reference proteome</keyword>
<dbReference type="AlphaFoldDB" id="A0A7M7N8M4"/>
<name>A0A7M7N8M4_STRPU</name>
<proteinExistence type="predicted"/>
<dbReference type="RefSeq" id="XP_030832918.1">
    <property type="nucleotide sequence ID" value="XM_030977058.1"/>
</dbReference>
<dbReference type="SMART" id="SM00202">
    <property type="entry name" value="SR"/>
    <property type="match status" value="4"/>
</dbReference>
<evidence type="ECO:0000256" key="6">
    <source>
        <dbReference type="SAM" id="Phobius"/>
    </source>
</evidence>
<keyword evidence="6" id="KW-0472">Membrane</keyword>
<dbReference type="PROSITE" id="PS50287">
    <property type="entry name" value="SRCR_2"/>
    <property type="match status" value="4"/>
</dbReference>
<dbReference type="PANTHER" id="PTHR47653:SF1">
    <property type="entry name" value="DELETED IN MALIGNANT BRAIN TUMORS 1 PROTEIN"/>
    <property type="match status" value="1"/>
</dbReference>
<dbReference type="Pfam" id="PF00530">
    <property type="entry name" value="SRCR"/>
    <property type="match status" value="4"/>
</dbReference>
<comment type="caution">
    <text evidence="5">Lacks conserved residue(s) required for the propagation of feature annotation.</text>
</comment>
<feature type="domain" description="SRCR" evidence="8">
    <location>
        <begin position="369"/>
        <end position="470"/>
    </location>
</feature>
<keyword evidence="3 5" id="KW-1015">Disulfide bond</keyword>
<dbReference type="GeneID" id="115920675"/>
<evidence type="ECO:0000256" key="7">
    <source>
        <dbReference type="SAM" id="SignalP"/>
    </source>
</evidence>
<dbReference type="KEGG" id="spu:115920675"/>
<reference evidence="9" key="2">
    <citation type="submission" date="2021-01" db="UniProtKB">
        <authorList>
            <consortium name="EnsemblMetazoa"/>
        </authorList>
    </citation>
    <scope>IDENTIFICATION</scope>
</reference>
<keyword evidence="4" id="KW-0325">Glycoprotein</keyword>
<keyword evidence="6" id="KW-0812">Transmembrane</keyword>
<feature type="signal peptide" evidence="7">
    <location>
        <begin position="1"/>
        <end position="31"/>
    </location>
</feature>
<evidence type="ECO:0000256" key="5">
    <source>
        <dbReference type="PROSITE-ProRule" id="PRU00196"/>
    </source>
</evidence>
<dbReference type="GO" id="GO:0016020">
    <property type="term" value="C:membrane"/>
    <property type="evidence" value="ECO:0007669"/>
    <property type="project" value="InterPro"/>
</dbReference>
<feature type="disulfide bond" evidence="5">
    <location>
        <begin position="439"/>
        <end position="449"/>
    </location>
</feature>
<sequence>MASPALGKLVWSGKLWMSCFFVLFFPNFIRCEGEIRLVDGYSSDEGRVEIFHEGQWGTVCDYAYDSSWDDYDARVVCRQLGYSGNVGEARSGGTYGQGSGPIHLNYVGCLGYESQLTDCYNDGWGNHRYCGHSQDVGVYCGDDMEGEIRLVDGYSSDEGRVEIFHEGQWGTVCVYAYDSSWDDYDARVVCRQLGYSGNVGEARSGGTYGQGSGPIHLNYVGCSGYESQLTDCYNDGWGNYRYCGHSQDVGVYCGDDMEGDIRLVDGYSTDEGRVEIFHDFQWGTVCDDGWDDLDARVVCRQLGYSGNVGVARYGGTYGQESDPIYLDNVGCSGYESTLTDCYNDGWVNYDCEHSQDAGVYCGDDIEGDIRLVDGYGTDEGRVEIFHDFQWGTVCDDGWDDLDARVVCRQLGYSGSVSVARSGGTYGQGSDPIYLDNVGCSGYESRLTDCSYTGWDNHFCAHSEDAGVQCEDSSTPPTVKTSSRVLGVMASVGVCLSLLTMLAIIAVCWTCSKSKTAVTPRPLEQAIPLNTLSAHPAGTNIQTATASNGNSGVACQQTMRIYPHDANLNPPPLPIQTTH</sequence>
<dbReference type="EnsemblMetazoa" id="XM_030977058">
    <property type="protein sequence ID" value="XP_030832918"/>
    <property type="gene ID" value="LOC115920675"/>
</dbReference>
<feature type="domain" description="SRCR" evidence="8">
    <location>
        <begin position="261"/>
        <end position="362"/>
    </location>
</feature>
<feature type="disulfide bond" evidence="5">
    <location>
        <begin position="109"/>
        <end position="119"/>
    </location>
</feature>
<feature type="chain" id="PRO_5029757260" description="SRCR domain-containing protein" evidence="7">
    <location>
        <begin position="32"/>
        <end position="578"/>
    </location>
</feature>
<dbReference type="FunFam" id="3.10.250.10:FF:000006">
    <property type="entry name" value="neurotrypsin isoform X2"/>
    <property type="match status" value="3"/>
</dbReference>
<keyword evidence="2" id="KW-0677">Repeat</keyword>
<dbReference type="SUPFAM" id="SSF56487">
    <property type="entry name" value="SRCR-like"/>
    <property type="match status" value="4"/>
</dbReference>
<evidence type="ECO:0000256" key="2">
    <source>
        <dbReference type="ARBA" id="ARBA00022737"/>
    </source>
</evidence>
<keyword evidence="1 7" id="KW-0732">Signal</keyword>